<comment type="similarity">
    <text evidence="6">Belongs to the ABC-4 integral membrane protein family.</text>
</comment>
<keyword evidence="4 7" id="KW-1133">Transmembrane helix</keyword>
<dbReference type="GO" id="GO:0005886">
    <property type="term" value="C:plasma membrane"/>
    <property type="evidence" value="ECO:0007669"/>
    <property type="project" value="UniProtKB-SubCell"/>
</dbReference>
<evidence type="ECO:0000259" key="8">
    <source>
        <dbReference type="Pfam" id="PF02687"/>
    </source>
</evidence>
<feature type="transmembrane region" description="Helical" evidence="7">
    <location>
        <begin position="429"/>
        <end position="449"/>
    </location>
</feature>
<evidence type="ECO:0000256" key="6">
    <source>
        <dbReference type="ARBA" id="ARBA00038076"/>
    </source>
</evidence>
<dbReference type="KEGG" id="acht:bsdcttw_23330"/>
<feature type="domain" description="ABC3 transporter permease C-terminal" evidence="8">
    <location>
        <begin position="656"/>
        <end position="775"/>
    </location>
</feature>
<reference evidence="9 10" key="2">
    <citation type="submission" date="2020-08" db="EMBL/GenBank/DDBJ databases">
        <authorList>
            <person name="Ueki A."/>
            <person name="Tonouchi A."/>
        </authorList>
    </citation>
    <scope>NUCLEOTIDE SEQUENCE [LARGE SCALE GENOMIC DNA]</scope>
    <source>
        <strain evidence="9 10">CTTW</strain>
    </source>
</reference>
<name>A0A7I8DLV1_9FIRM</name>
<dbReference type="PANTHER" id="PTHR30572:SF4">
    <property type="entry name" value="ABC TRANSPORTER PERMEASE YTRF"/>
    <property type="match status" value="1"/>
</dbReference>
<dbReference type="Proteomes" id="UP000515703">
    <property type="component" value="Chromosome"/>
</dbReference>
<proteinExistence type="inferred from homology"/>
<gene>
    <name evidence="9" type="ORF">bsdcttw_23330</name>
</gene>
<evidence type="ECO:0000256" key="5">
    <source>
        <dbReference type="ARBA" id="ARBA00023136"/>
    </source>
</evidence>
<reference evidence="9 10" key="1">
    <citation type="submission" date="2020-08" db="EMBL/GenBank/DDBJ databases">
        <title>Draft genome sequencing of an Anaerocolumna strain isolated from anoxic soil subjected to BSD treatment.</title>
        <authorList>
            <person name="Uek A."/>
            <person name="Tonouchi A."/>
        </authorList>
    </citation>
    <scope>NUCLEOTIDE SEQUENCE [LARGE SCALE GENOMIC DNA]</scope>
    <source>
        <strain evidence="9 10">CTTW</strain>
    </source>
</reference>
<dbReference type="EMBL" id="AP023368">
    <property type="protein sequence ID" value="BCJ99292.1"/>
    <property type="molecule type" value="Genomic_DNA"/>
</dbReference>
<feature type="transmembrane region" description="Helical" evidence="7">
    <location>
        <begin position="255"/>
        <end position="279"/>
    </location>
</feature>
<evidence type="ECO:0000313" key="10">
    <source>
        <dbReference type="Proteomes" id="UP000515703"/>
    </source>
</evidence>
<keyword evidence="3 7" id="KW-0812">Transmembrane</keyword>
<keyword evidence="2" id="KW-1003">Cell membrane</keyword>
<organism evidence="9 10">
    <name type="scientific">Anaerocolumna chitinilytica</name>
    <dbReference type="NCBI Taxonomy" id="1727145"/>
    <lineage>
        <taxon>Bacteria</taxon>
        <taxon>Bacillati</taxon>
        <taxon>Bacillota</taxon>
        <taxon>Clostridia</taxon>
        <taxon>Lachnospirales</taxon>
        <taxon>Lachnospiraceae</taxon>
        <taxon>Anaerocolumna</taxon>
    </lineage>
</organism>
<feature type="transmembrane region" description="Helical" evidence="7">
    <location>
        <begin position="20"/>
        <end position="41"/>
    </location>
</feature>
<dbReference type="Pfam" id="PF02687">
    <property type="entry name" value="FtsX"/>
    <property type="match status" value="2"/>
</dbReference>
<comment type="subcellular location">
    <subcellularLocation>
        <location evidence="1">Cell membrane</location>
        <topology evidence="1">Multi-pass membrane protein</topology>
    </subcellularLocation>
</comment>
<dbReference type="GO" id="GO:0022857">
    <property type="term" value="F:transmembrane transporter activity"/>
    <property type="evidence" value="ECO:0007669"/>
    <property type="project" value="TreeGrafter"/>
</dbReference>
<protein>
    <submittedName>
        <fullName evidence="9">ABC transporter permease</fullName>
    </submittedName>
</protein>
<feature type="transmembrane region" description="Helical" evidence="7">
    <location>
        <begin position="307"/>
        <end position="337"/>
    </location>
</feature>
<evidence type="ECO:0000256" key="3">
    <source>
        <dbReference type="ARBA" id="ARBA00022692"/>
    </source>
</evidence>
<keyword evidence="5 7" id="KW-0472">Membrane</keyword>
<dbReference type="RefSeq" id="WP_185259556.1">
    <property type="nucleotide sequence ID" value="NZ_AP023368.1"/>
</dbReference>
<dbReference type="AlphaFoldDB" id="A0A7I8DLV1"/>
<evidence type="ECO:0000313" key="9">
    <source>
        <dbReference type="EMBL" id="BCJ99292.1"/>
    </source>
</evidence>
<accession>A0A7I8DLV1</accession>
<dbReference type="InterPro" id="IPR050250">
    <property type="entry name" value="Macrolide_Exporter_MacB"/>
</dbReference>
<evidence type="ECO:0000256" key="7">
    <source>
        <dbReference type="SAM" id="Phobius"/>
    </source>
</evidence>
<evidence type="ECO:0000256" key="2">
    <source>
        <dbReference type="ARBA" id="ARBA00022475"/>
    </source>
</evidence>
<dbReference type="PANTHER" id="PTHR30572">
    <property type="entry name" value="MEMBRANE COMPONENT OF TRANSPORTER-RELATED"/>
    <property type="match status" value="1"/>
</dbReference>
<feature type="transmembrane region" description="Helical" evidence="7">
    <location>
        <begin position="357"/>
        <end position="380"/>
    </location>
</feature>
<sequence>MKKILMLSFSNIRKNKGQSINLLAVILITGFLLNLGLLLLINFTKFYDSLSEEVNSPHAAFLVNRSAYSTAQSDYLKSYPGVTETEEQEVLSDSAGIKYNGDKIPGMFIMVKASEKQDMNPLKLIGPSNPLDENSIYLPYLMKSGGKMNLGEDFFISIEGKEYHFTIAGFTEEVYFGSNTIQCYRFYLSDEGYEKLHKSIPTSSSILQTVRLEKAALSNELMKDFSNKFYYQASAGNTSTYFSSSYTEVKTSRTFLSGITSMILVALAAVILLVSLVVIRFRIHNTIDESMVNIGVLKAIGYQSRQIIASLVLQFTGIATVATLLGTALSYAVLPIISDILKIQTALIWKQEFDPMISSITLLIIVLFVFADTVLTALRIRKMHPLTALRSGISTHNFRHNPFALETTPGGLILLLAVKNVYQNLKQNIMIFAVLAAITFASASVLSIYSNVGLHPDSFAELVAGEVPDLVILIKDPLNSAKVMNDVKSSSKVRKVIYYVSRSVLVDGNEAQSYITDDYSLTEGKMLYKGRYPKHDNEIALSGPLSQHTGKKIGDIINVTYNNKSYDYLITGLIQSMNNNGKGLSITTEGMKRLYPDFLPEQIYAYMNNTSDTEKLINNLTAKDEHLFINILNMKKLADVQLSVYGSVFAIITATITIITCFVVILVLYLVLKTSILRNRREIGIQKALGFTTYQLMNQLSISYSPAVITGTAVGCLLGIYCFNPLFVALVQSLGIMTASMPASHSLTALLGIGIVILSYLISLVITLRIRKITPYMLVSE</sequence>
<feature type="transmembrane region" description="Helical" evidence="7">
    <location>
        <begin position="747"/>
        <end position="768"/>
    </location>
</feature>
<evidence type="ECO:0000256" key="1">
    <source>
        <dbReference type="ARBA" id="ARBA00004651"/>
    </source>
</evidence>
<feature type="transmembrane region" description="Helical" evidence="7">
    <location>
        <begin position="707"/>
        <end position="727"/>
    </location>
</feature>
<feature type="transmembrane region" description="Helical" evidence="7">
    <location>
        <begin position="644"/>
        <end position="672"/>
    </location>
</feature>
<dbReference type="InterPro" id="IPR003838">
    <property type="entry name" value="ABC3_permease_C"/>
</dbReference>
<keyword evidence="10" id="KW-1185">Reference proteome</keyword>
<feature type="domain" description="ABC3 transporter permease C-terminal" evidence="8">
    <location>
        <begin position="266"/>
        <end position="385"/>
    </location>
</feature>
<evidence type="ECO:0000256" key="4">
    <source>
        <dbReference type="ARBA" id="ARBA00022989"/>
    </source>
</evidence>